<feature type="signal peptide" evidence="3">
    <location>
        <begin position="1"/>
        <end position="23"/>
    </location>
</feature>
<dbReference type="Pfam" id="PF18962">
    <property type="entry name" value="Por_Secre_tail"/>
    <property type="match status" value="1"/>
</dbReference>
<dbReference type="RefSeq" id="WP_099151938.1">
    <property type="nucleotide sequence ID" value="NZ_PDUD01000024.1"/>
</dbReference>
<accession>A0A2D0N9R1</accession>
<evidence type="ECO:0000256" key="1">
    <source>
        <dbReference type="SAM" id="Coils"/>
    </source>
</evidence>
<feature type="domain" description="Secretion system C-terminal sorting" evidence="4">
    <location>
        <begin position="324"/>
        <end position="401"/>
    </location>
</feature>
<dbReference type="Proteomes" id="UP000223913">
    <property type="component" value="Unassembled WGS sequence"/>
</dbReference>
<evidence type="ECO:0000313" key="5">
    <source>
        <dbReference type="EMBL" id="PHN04879.1"/>
    </source>
</evidence>
<dbReference type="Pfam" id="PF07813">
    <property type="entry name" value="LTXXQ"/>
    <property type="match status" value="1"/>
</dbReference>
<dbReference type="OrthoDB" id="881643at2"/>
<dbReference type="InterPro" id="IPR012899">
    <property type="entry name" value="LTXXQ"/>
</dbReference>
<name>A0A2D0N9R1_FLAN2</name>
<protein>
    <recommendedName>
        <fullName evidence="4">Secretion system C-terminal sorting domain-containing protein</fullName>
    </recommendedName>
</protein>
<evidence type="ECO:0000313" key="6">
    <source>
        <dbReference type="Proteomes" id="UP000223913"/>
    </source>
</evidence>
<feature type="region of interest" description="Disordered" evidence="2">
    <location>
        <begin position="250"/>
        <end position="290"/>
    </location>
</feature>
<keyword evidence="1" id="KW-0175">Coiled coil</keyword>
<feature type="coiled-coil region" evidence="1">
    <location>
        <begin position="96"/>
        <end position="126"/>
    </location>
</feature>
<organism evidence="5 6">
    <name type="scientific">Flavilitoribacter nigricans (strain ATCC 23147 / DSM 23189 / NBRC 102662 / NCIMB 1420 / SS-2)</name>
    <name type="common">Lewinella nigricans</name>
    <dbReference type="NCBI Taxonomy" id="1122177"/>
    <lineage>
        <taxon>Bacteria</taxon>
        <taxon>Pseudomonadati</taxon>
        <taxon>Bacteroidota</taxon>
        <taxon>Saprospiria</taxon>
        <taxon>Saprospirales</taxon>
        <taxon>Lewinellaceae</taxon>
        <taxon>Flavilitoribacter</taxon>
    </lineage>
</organism>
<keyword evidence="6" id="KW-1185">Reference proteome</keyword>
<dbReference type="NCBIfam" id="TIGR04183">
    <property type="entry name" value="Por_Secre_tail"/>
    <property type="match status" value="1"/>
</dbReference>
<dbReference type="InterPro" id="IPR026444">
    <property type="entry name" value="Secre_tail"/>
</dbReference>
<proteinExistence type="predicted"/>
<dbReference type="AlphaFoldDB" id="A0A2D0N9R1"/>
<evidence type="ECO:0000256" key="2">
    <source>
        <dbReference type="SAM" id="MobiDB-lite"/>
    </source>
</evidence>
<keyword evidence="3" id="KW-0732">Signal</keyword>
<reference evidence="5 6" key="1">
    <citation type="submission" date="2017-10" db="EMBL/GenBank/DDBJ databases">
        <title>The draft genome sequence of Lewinella nigricans NBRC 102662.</title>
        <authorList>
            <person name="Wang K."/>
        </authorList>
    </citation>
    <scope>NUCLEOTIDE SEQUENCE [LARGE SCALE GENOMIC DNA]</scope>
    <source>
        <strain evidence="5 6">NBRC 102662</strain>
    </source>
</reference>
<dbReference type="EMBL" id="PDUD01000024">
    <property type="protein sequence ID" value="PHN04879.1"/>
    <property type="molecule type" value="Genomic_DNA"/>
</dbReference>
<gene>
    <name evidence="5" type="ORF">CRP01_20445</name>
</gene>
<evidence type="ECO:0000256" key="3">
    <source>
        <dbReference type="SAM" id="SignalP"/>
    </source>
</evidence>
<comment type="caution">
    <text evidence="5">The sequence shown here is derived from an EMBL/GenBank/DDBJ whole genome shotgun (WGS) entry which is preliminary data.</text>
</comment>
<feature type="coiled-coil region" evidence="1">
    <location>
        <begin position="37"/>
        <end position="71"/>
    </location>
</feature>
<evidence type="ECO:0000259" key="4">
    <source>
        <dbReference type="Pfam" id="PF18962"/>
    </source>
</evidence>
<feature type="region of interest" description="Disordered" evidence="2">
    <location>
        <begin position="172"/>
        <end position="201"/>
    </location>
</feature>
<feature type="compositionally biased region" description="Basic and acidic residues" evidence="2">
    <location>
        <begin position="176"/>
        <end position="201"/>
    </location>
</feature>
<feature type="chain" id="PRO_5012293798" description="Secretion system C-terminal sorting domain-containing protein" evidence="3">
    <location>
        <begin position="24"/>
        <end position="403"/>
    </location>
</feature>
<sequence>MKKVVRILTVVAVMMVAQWNLQAQRPHPGPPDRGPGLERFAEELEITDEQKAELKALHETQREEAKALMEKEYETREARWEAMKALRESHKDAMDAILTEAQLAKLETLKAEAKAQREARHEERMENVKAMRGEMKTYRETEIEPVLRAQRTKLEEELSAEDKATIAAIRAKHPTKREDRPDFKAGERGKRPELTDEQKAEMRADREKIKALVEKYDSEITSLLDEIKDDREEWKEDMQEIGKKYAPEDLKDRPARGKRGEMKGKRLGDDKRAEAPRREMEGRHHRGGKMDREHFGKVGFLLMDPNAETEAATAPAGDFAEVRVFPNPSASRNTVSYKLRDAGHYRVELRDKDGLVLEVLSNEYRQSGEYREELDLTSYAAGTYYLSIVGAEGVVSKKVVVAK</sequence>